<comment type="caution">
    <text evidence="2">The sequence shown here is derived from an EMBL/GenBank/DDBJ whole genome shotgun (WGS) entry which is preliminary data.</text>
</comment>
<keyword evidence="3" id="KW-1185">Reference proteome</keyword>
<feature type="transmembrane region" description="Helical" evidence="1">
    <location>
        <begin position="20"/>
        <end position="39"/>
    </location>
</feature>
<sequence>MRDGVAGQLPRRAQVDLGRLLRLLSCLVFVCGAEVAALADFSVPDIDEINKHKMRGQEAPLGRATELTMPSLLIVTAGIIGTCYNSLREY</sequence>
<proteinExistence type="predicted"/>
<gene>
    <name evidence="2" type="ORF">WISP_61172</name>
</gene>
<protein>
    <submittedName>
        <fullName evidence="2">Uncharacterized protein</fullName>
    </submittedName>
</protein>
<evidence type="ECO:0000313" key="3">
    <source>
        <dbReference type="Proteomes" id="UP001145742"/>
    </source>
</evidence>
<dbReference type="EMBL" id="WHWB01033704">
    <property type="protein sequence ID" value="KAJ7418038.1"/>
    <property type="molecule type" value="Genomic_DNA"/>
</dbReference>
<keyword evidence="1" id="KW-0472">Membrane</keyword>
<feature type="transmembrane region" description="Helical" evidence="1">
    <location>
        <begin position="67"/>
        <end position="87"/>
    </location>
</feature>
<keyword evidence="1" id="KW-1133">Transmembrane helix</keyword>
<evidence type="ECO:0000256" key="1">
    <source>
        <dbReference type="SAM" id="Phobius"/>
    </source>
</evidence>
<accession>A0ABQ9DAH1</accession>
<organism evidence="2 3">
    <name type="scientific">Willisornis vidua</name>
    <name type="common">Xingu scale-backed antbird</name>
    <dbReference type="NCBI Taxonomy" id="1566151"/>
    <lineage>
        <taxon>Eukaryota</taxon>
        <taxon>Metazoa</taxon>
        <taxon>Chordata</taxon>
        <taxon>Craniata</taxon>
        <taxon>Vertebrata</taxon>
        <taxon>Euteleostomi</taxon>
        <taxon>Archelosauria</taxon>
        <taxon>Archosauria</taxon>
        <taxon>Dinosauria</taxon>
        <taxon>Saurischia</taxon>
        <taxon>Theropoda</taxon>
        <taxon>Coelurosauria</taxon>
        <taxon>Aves</taxon>
        <taxon>Neognathae</taxon>
        <taxon>Neoaves</taxon>
        <taxon>Telluraves</taxon>
        <taxon>Australaves</taxon>
        <taxon>Passeriformes</taxon>
        <taxon>Thamnophilidae</taxon>
        <taxon>Willisornis</taxon>
    </lineage>
</organism>
<keyword evidence="1" id="KW-0812">Transmembrane</keyword>
<evidence type="ECO:0000313" key="2">
    <source>
        <dbReference type="EMBL" id="KAJ7418038.1"/>
    </source>
</evidence>
<name>A0ABQ9DAH1_9PASS</name>
<dbReference type="Proteomes" id="UP001145742">
    <property type="component" value="Unassembled WGS sequence"/>
</dbReference>
<reference evidence="2" key="1">
    <citation type="submission" date="2019-10" db="EMBL/GenBank/DDBJ databases">
        <authorList>
            <person name="Soares A.E.R."/>
            <person name="Aleixo A."/>
            <person name="Schneider P."/>
            <person name="Miyaki C.Y."/>
            <person name="Schneider M.P."/>
            <person name="Mello C."/>
            <person name="Vasconcelos A.T.R."/>
        </authorList>
    </citation>
    <scope>NUCLEOTIDE SEQUENCE</scope>
    <source>
        <tissue evidence="2">Muscle</tissue>
    </source>
</reference>